<organism evidence="1 2">
    <name type="scientific">Extibacter muris</name>
    <dbReference type="NCBI Taxonomy" id="1796622"/>
    <lineage>
        <taxon>Bacteria</taxon>
        <taxon>Bacillati</taxon>
        <taxon>Bacillota</taxon>
        <taxon>Clostridia</taxon>
        <taxon>Lachnospirales</taxon>
        <taxon>Lachnospiraceae</taxon>
        <taxon>Extibacter</taxon>
    </lineage>
</organism>
<comment type="caution">
    <text evidence="1">The sequence shown here is derived from an EMBL/GenBank/DDBJ whole genome shotgun (WGS) entry which is preliminary data.</text>
</comment>
<dbReference type="Proteomes" id="UP000295710">
    <property type="component" value="Unassembled WGS sequence"/>
</dbReference>
<evidence type="ECO:0008006" key="3">
    <source>
        <dbReference type="Google" id="ProtNLM"/>
    </source>
</evidence>
<dbReference type="EMBL" id="SMMX01000023">
    <property type="protein sequence ID" value="TDA20376.1"/>
    <property type="molecule type" value="Genomic_DNA"/>
</dbReference>
<gene>
    <name evidence="1" type="ORF">E1963_17405</name>
</gene>
<protein>
    <recommendedName>
        <fullName evidence="3">TFIIS-type domain-containing protein</fullName>
    </recommendedName>
</protein>
<accession>A0A4R4FCP3</accession>
<reference evidence="1 2" key="1">
    <citation type="journal article" date="2016" name="Nat. Microbiol.">
        <title>The Mouse Intestinal Bacterial Collection (miBC) provides host-specific insight into cultured diversity and functional potential of the gut microbiota.</title>
        <authorList>
            <person name="Lagkouvardos I."/>
            <person name="Pukall R."/>
            <person name="Abt B."/>
            <person name="Foesel B.U."/>
            <person name="Meier-Kolthoff J.P."/>
            <person name="Kumar N."/>
            <person name="Bresciani A."/>
            <person name="Martinez I."/>
            <person name="Just S."/>
            <person name="Ziegler C."/>
            <person name="Brugiroux S."/>
            <person name="Garzetti D."/>
            <person name="Wenning M."/>
            <person name="Bui T.P."/>
            <person name="Wang J."/>
            <person name="Hugenholtz F."/>
            <person name="Plugge C.M."/>
            <person name="Peterson D.A."/>
            <person name="Hornef M.W."/>
            <person name="Baines J.F."/>
            <person name="Smidt H."/>
            <person name="Walter J."/>
            <person name="Kristiansen K."/>
            <person name="Nielsen H.B."/>
            <person name="Haller D."/>
            <person name="Overmann J."/>
            <person name="Stecher B."/>
            <person name="Clavel T."/>
        </authorList>
    </citation>
    <scope>NUCLEOTIDE SEQUENCE [LARGE SCALE GENOMIC DNA]</scope>
    <source>
        <strain evidence="1 2">DSM 28560</strain>
    </source>
</reference>
<keyword evidence="2" id="KW-1185">Reference proteome</keyword>
<dbReference type="AlphaFoldDB" id="A0A4R4FCP3"/>
<evidence type="ECO:0000313" key="2">
    <source>
        <dbReference type="Proteomes" id="UP000295710"/>
    </source>
</evidence>
<proteinExistence type="predicted"/>
<sequence>MECLFCGFPLQKYLQDNSIDDLDKKILCTRCGTSGNGLMGPVTVKCEYCNIAMVQTRYGIREFAVKYNESLEGVQEKIMESMGINEREYKNMTLQRDPRILAEVERIKGGNPYALFLKEQFPDDFDMAAFEGRELQAKQEAEQKQKEAEARLPRCPRCGSTDIRKWYAPINVNNGVYVKRLSCNKCGKTWMS</sequence>
<evidence type="ECO:0000313" key="1">
    <source>
        <dbReference type="EMBL" id="TDA20376.1"/>
    </source>
</evidence>
<name>A0A4R4FCP3_9FIRM</name>